<keyword evidence="1" id="KW-1133">Transmembrane helix</keyword>
<organism evidence="2 3">
    <name type="scientific">Teretinema zuelzerae</name>
    <dbReference type="NCBI Taxonomy" id="156"/>
    <lineage>
        <taxon>Bacteria</taxon>
        <taxon>Pseudomonadati</taxon>
        <taxon>Spirochaetota</taxon>
        <taxon>Spirochaetia</taxon>
        <taxon>Spirochaetales</taxon>
        <taxon>Treponemataceae</taxon>
        <taxon>Teretinema</taxon>
    </lineage>
</organism>
<evidence type="ECO:0000256" key="1">
    <source>
        <dbReference type="SAM" id="Phobius"/>
    </source>
</evidence>
<accession>A0AAE3EKD7</accession>
<keyword evidence="1" id="KW-0472">Membrane</keyword>
<keyword evidence="3" id="KW-1185">Reference proteome</keyword>
<proteinExistence type="predicted"/>
<comment type="caution">
    <text evidence="2">The sequence shown here is derived from an EMBL/GenBank/DDBJ whole genome shotgun (WGS) entry which is preliminary data.</text>
</comment>
<evidence type="ECO:0000313" key="3">
    <source>
        <dbReference type="Proteomes" id="UP001198163"/>
    </source>
</evidence>
<sequence>MNDDQMSNIIALIAIAISVLSAIAVTYLSAWVTYRNDKRNRKREYINNLLQEFYGPLLSVLTENSTLYKEFGPPTIIGRSVEIAAANGDRWNSIKEDVIIPNLKFARSLLQKYWIQIDIGKKQYLKDLMLHCTAFSEYDKAPNEMYSKYKYDTNWYSKLANEIEEVKKESVL</sequence>
<dbReference type="EMBL" id="JAINWA010000003">
    <property type="protein sequence ID" value="MCD1656047.1"/>
    <property type="molecule type" value="Genomic_DNA"/>
</dbReference>
<dbReference type="Proteomes" id="UP001198163">
    <property type="component" value="Unassembled WGS sequence"/>
</dbReference>
<dbReference type="RefSeq" id="WP_230758379.1">
    <property type="nucleotide sequence ID" value="NZ_JAINWA010000003.1"/>
</dbReference>
<keyword evidence="1" id="KW-0812">Transmembrane</keyword>
<dbReference type="AlphaFoldDB" id="A0AAE3EKD7"/>
<protein>
    <recommendedName>
        <fullName evidence="4">DUF4760 domain-containing protein</fullName>
    </recommendedName>
</protein>
<evidence type="ECO:0000313" key="2">
    <source>
        <dbReference type="EMBL" id="MCD1656047.1"/>
    </source>
</evidence>
<evidence type="ECO:0008006" key="4">
    <source>
        <dbReference type="Google" id="ProtNLM"/>
    </source>
</evidence>
<feature type="transmembrane region" description="Helical" evidence="1">
    <location>
        <begin position="6"/>
        <end position="34"/>
    </location>
</feature>
<name>A0AAE3EKD7_9SPIR</name>
<gene>
    <name evidence="2" type="ORF">K7J14_15210</name>
</gene>
<reference evidence="2" key="1">
    <citation type="submission" date="2021-08" db="EMBL/GenBank/DDBJ databases">
        <title>Comparative analyses of Brucepasteria parasyntrophica and Teretinema zuelzerae.</title>
        <authorList>
            <person name="Song Y."/>
            <person name="Brune A."/>
        </authorList>
    </citation>
    <scope>NUCLEOTIDE SEQUENCE</scope>
    <source>
        <strain evidence="2">DSM 1903</strain>
    </source>
</reference>